<evidence type="ECO:0000256" key="9">
    <source>
        <dbReference type="HAMAP-Rule" id="MF_00082"/>
    </source>
</evidence>
<dbReference type="Pfam" id="PF00696">
    <property type="entry name" value="AA_kinase"/>
    <property type="match status" value="1"/>
</dbReference>
<feature type="site" description="Transition state stabilizer" evidence="9">
    <location>
        <position position="14"/>
    </location>
</feature>
<feature type="site" description="Transition state stabilizer" evidence="9">
    <location>
        <position position="236"/>
    </location>
</feature>
<gene>
    <name evidence="9" type="primary">argB</name>
    <name evidence="11" type="ORF">AKJ08_2700</name>
</gene>
<comment type="pathway">
    <text evidence="1 9">Amino-acid biosynthesis; L-arginine biosynthesis; N(2)-acetyl-L-ornithine from L-glutamate: step 2/4.</text>
</comment>
<evidence type="ECO:0000256" key="3">
    <source>
        <dbReference type="ARBA" id="ARBA00022605"/>
    </source>
</evidence>
<dbReference type="RefSeq" id="WP_050726498.1">
    <property type="nucleotide sequence ID" value="NZ_CP012332.1"/>
</dbReference>
<sequence>MTLSAHRGRWFVIKLGGELLAPGKLAGVAEAIHAFREAGVRVAIVHGGGPQANELTRRLGLEPKQIGGRRVTDEAVLRVMKQALAGEASVDLAAQLRSHGVNVVGLAGVSAGLVDAVKRPPRVITGGPPEPVDLGWVGDVVGVNCALLETLAAAGYVPAISSLSGDAKGNVYNINADTVATRVAAELRAAKLLLVAGVPGVLRDAKDPATRLPRLTPAESDRLIADGVITGGMIPKVQEALGGLAAGIEAVHVCGAGPGQLLAEAAEPGSSGTVFAAA</sequence>
<dbReference type="KEGG" id="vin:AKJ08_2700"/>
<keyword evidence="7 9" id="KW-0067">ATP-binding</keyword>
<dbReference type="GO" id="GO:0003991">
    <property type="term" value="F:acetylglutamate kinase activity"/>
    <property type="evidence" value="ECO:0007669"/>
    <property type="project" value="UniProtKB-UniRule"/>
</dbReference>
<organism evidence="11 12">
    <name type="scientific">Vulgatibacter incomptus</name>
    <dbReference type="NCBI Taxonomy" id="1391653"/>
    <lineage>
        <taxon>Bacteria</taxon>
        <taxon>Pseudomonadati</taxon>
        <taxon>Myxococcota</taxon>
        <taxon>Myxococcia</taxon>
        <taxon>Myxococcales</taxon>
        <taxon>Cystobacterineae</taxon>
        <taxon>Vulgatibacteraceae</taxon>
        <taxon>Vulgatibacter</taxon>
    </lineage>
</organism>
<dbReference type="PIRSF" id="PIRSF000728">
    <property type="entry name" value="NAGK"/>
    <property type="match status" value="1"/>
</dbReference>
<dbReference type="GO" id="GO:0042450">
    <property type="term" value="P:L-arginine biosynthetic process via ornithine"/>
    <property type="evidence" value="ECO:0007669"/>
    <property type="project" value="UniProtKB-UniRule"/>
</dbReference>
<dbReference type="Gene3D" id="3.40.1160.10">
    <property type="entry name" value="Acetylglutamate kinase-like"/>
    <property type="match status" value="1"/>
</dbReference>
<name>A0A0K1PFK5_9BACT</name>
<dbReference type="InterPro" id="IPR004662">
    <property type="entry name" value="AcgluKinase_fam"/>
</dbReference>
<dbReference type="Proteomes" id="UP000055590">
    <property type="component" value="Chromosome"/>
</dbReference>
<comment type="catalytic activity">
    <reaction evidence="8 9">
        <text>N-acetyl-L-glutamate + ATP = N-acetyl-L-glutamyl 5-phosphate + ADP</text>
        <dbReference type="Rhea" id="RHEA:14629"/>
        <dbReference type="ChEBI" id="CHEBI:30616"/>
        <dbReference type="ChEBI" id="CHEBI:44337"/>
        <dbReference type="ChEBI" id="CHEBI:57936"/>
        <dbReference type="ChEBI" id="CHEBI:456216"/>
        <dbReference type="EC" id="2.7.2.8"/>
    </reaction>
</comment>
<keyword evidence="3 9" id="KW-0028">Amino-acid biosynthesis</keyword>
<feature type="binding site" evidence="9">
    <location>
        <begin position="48"/>
        <end position="49"/>
    </location>
    <ligand>
        <name>substrate</name>
    </ligand>
</feature>
<dbReference type="GO" id="GO:0005524">
    <property type="term" value="F:ATP binding"/>
    <property type="evidence" value="ECO:0007669"/>
    <property type="project" value="UniProtKB-UniRule"/>
</dbReference>
<proteinExistence type="inferred from homology"/>
<dbReference type="HAMAP" id="MF_00082">
    <property type="entry name" value="ArgB"/>
    <property type="match status" value="1"/>
</dbReference>
<feature type="domain" description="Aspartate/glutamate/uridylate kinase" evidence="10">
    <location>
        <begin position="10"/>
        <end position="248"/>
    </location>
</feature>
<dbReference type="STRING" id="1391653.AKJ08_2700"/>
<dbReference type="NCBIfam" id="TIGR00761">
    <property type="entry name" value="argB"/>
    <property type="match status" value="1"/>
</dbReference>
<evidence type="ECO:0000256" key="6">
    <source>
        <dbReference type="ARBA" id="ARBA00022777"/>
    </source>
</evidence>
<dbReference type="InterPro" id="IPR001048">
    <property type="entry name" value="Asp/Glu/Uridylate_kinase"/>
</dbReference>
<evidence type="ECO:0000313" key="11">
    <source>
        <dbReference type="EMBL" id="AKU92313.1"/>
    </source>
</evidence>
<feature type="binding site" evidence="9">
    <location>
        <position position="70"/>
    </location>
    <ligand>
        <name>substrate</name>
    </ligand>
</feature>
<dbReference type="GO" id="GO:0005737">
    <property type="term" value="C:cytoplasm"/>
    <property type="evidence" value="ECO:0007669"/>
    <property type="project" value="UniProtKB-SubCell"/>
</dbReference>
<keyword evidence="5 9" id="KW-0547">Nucleotide-binding</keyword>
<dbReference type="EMBL" id="CP012332">
    <property type="protein sequence ID" value="AKU92313.1"/>
    <property type="molecule type" value="Genomic_DNA"/>
</dbReference>
<dbReference type="OrthoDB" id="9803155at2"/>
<keyword evidence="6 9" id="KW-0418">Kinase</keyword>
<dbReference type="SUPFAM" id="SSF53633">
    <property type="entry name" value="Carbamate kinase-like"/>
    <property type="match status" value="1"/>
</dbReference>
<comment type="function">
    <text evidence="9">Catalyzes the ATP-dependent phosphorylation of N-acetyl-L-glutamate.</text>
</comment>
<dbReference type="InterPro" id="IPR036393">
    <property type="entry name" value="AceGlu_kinase-like_sf"/>
</dbReference>
<keyword evidence="4 9" id="KW-0808">Transferase</keyword>
<keyword evidence="2 9" id="KW-0055">Arginine biosynthesis</keyword>
<dbReference type="InterPro" id="IPR001057">
    <property type="entry name" value="Glu/AcGlu_kinase"/>
</dbReference>
<dbReference type="EC" id="2.7.2.8" evidence="9"/>
<evidence type="ECO:0000256" key="5">
    <source>
        <dbReference type="ARBA" id="ARBA00022741"/>
    </source>
</evidence>
<dbReference type="AlphaFoldDB" id="A0A0K1PFK5"/>
<dbReference type="CDD" id="cd04238">
    <property type="entry name" value="AAK_NAGK-like"/>
    <property type="match status" value="1"/>
</dbReference>
<keyword evidence="12" id="KW-1185">Reference proteome</keyword>
<dbReference type="UniPathway" id="UPA00068">
    <property type="reaction ID" value="UER00107"/>
</dbReference>
<evidence type="ECO:0000256" key="8">
    <source>
        <dbReference type="ARBA" id="ARBA00048141"/>
    </source>
</evidence>
<dbReference type="PANTHER" id="PTHR23342">
    <property type="entry name" value="N-ACETYLGLUTAMATE SYNTHASE"/>
    <property type="match status" value="1"/>
</dbReference>
<comment type="similarity">
    <text evidence="9">Belongs to the acetylglutamate kinase family. ArgB subfamily.</text>
</comment>
<dbReference type="PATRIC" id="fig|1391653.3.peg.2803"/>
<dbReference type="PRINTS" id="PR00474">
    <property type="entry name" value="GLU5KINASE"/>
</dbReference>
<evidence type="ECO:0000256" key="1">
    <source>
        <dbReference type="ARBA" id="ARBA00004828"/>
    </source>
</evidence>
<evidence type="ECO:0000256" key="2">
    <source>
        <dbReference type="ARBA" id="ARBA00022571"/>
    </source>
</evidence>
<protein>
    <recommendedName>
        <fullName evidence="9">Acetylglutamate kinase</fullName>
        <ecNumber evidence="9">2.7.2.8</ecNumber>
    </recommendedName>
    <alternativeName>
        <fullName evidence="9">N-acetyl-L-glutamate 5-phosphotransferase</fullName>
    </alternativeName>
    <alternativeName>
        <fullName evidence="9">NAG kinase</fullName>
        <shortName evidence="9">NAGK</shortName>
    </alternativeName>
</protein>
<comment type="subcellular location">
    <subcellularLocation>
        <location evidence="9">Cytoplasm</location>
    </subcellularLocation>
</comment>
<accession>A0A0K1PFK5</accession>
<evidence type="ECO:0000256" key="7">
    <source>
        <dbReference type="ARBA" id="ARBA00022840"/>
    </source>
</evidence>
<feature type="binding site" evidence="9">
    <location>
        <position position="173"/>
    </location>
    <ligand>
        <name>substrate</name>
    </ligand>
</feature>
<evidence type="ECO:0000256" key="4">
    <source>
        <dbReference type="ARBA" id="ARBA00022679"/>
    </source>
</evidence>
<evidence type="ECO:0000313" key="12">
    <source>
        <dbReference type="Proteomes" id="UP000055590"/>
    </source>
</evidence>
<reference evidence="11 12" key="1">
    <citation type="submission" date="2015-08" db="EMBL/GenBank/DDBJ databases">
        <authorList>
            <person name="Babu N.S."/>
            <person name="Beckwith C.J."/>
            <person name="Beseler K.G."/>
            <person name="Brison A."/>
            <person name="Carone J.V."/>
            <person name="Caskin T.P."/>
            <person name="Diamond M."/>
            <person name="Durham M.E."/>
            <person name="Foxe J.M."/>
            <person name="Go M."/>
            <person name="Henderson B.A."/>
            <person name="Jones I.B."/>
            <person name="McGettigan J.A."/>
            <person name="Micheletti S.J."/>
            <person name="Nasrallah M.E."/>
            <person name="Ortiz D."/>
            <person name="Piller C.R."/>
            <person name="Privatt S.R."/>
            <person name="Schneider S.L."/>
            <person name="Sharp S."/>
            <person name="Smith T.C."/>
            <person name="Stanton J.D."/>
            <person name="Ullery H.E."/>
            <person name="Wilson R.J."/>
            <person name="Serrano M.G."/>
            <person name="Buck G."/>
            <person name="Lee V."/>
            <person name="Wang Y."/>
            <person name="Carvalho R."/>
            <person name="Voegtly L."/>
            <person name="Shi R."/>
            <person name="Duckworth R."/>
            <person name="Johnson A."/>
            <person name="Loviza R."/>
            <person name="Walstead R."/>
            <person name="Shah Z."/>
            <person name="Kiflezghi M."/>
            <person name="Wade K."/>
            <person name="Ball S.L."/>
            <person name="Bradley K.W."/>
            <person name="Asai D.J."/>
            <person name="Bowman C.A."/>
            <person name="Russell D.A."/>
            <person name="Pope W.H."/>
            <person name="Jacobs-Sera D."/>
            <person name="Hendrix R.W."/>
            <person name="Hatfull G.F."/>
        </authorList>
    </citation>
    <scope>NUCLEOTIDE SEQUENCE [LARGE SCALE GENOMIC DNA]</scope>
    <source>
        <strain evidence="11 12">DSM 27710</strain>
    </source>
</reference>
<dbReference type="PANTHER" id="PTHR23342:SF0">
    <property type="entry name" value="N-ACETYLGLUTAMATE SYNTHASE, MITOCHONDRIAL"/>
    <property type="match status" value="1"/>
</dbReference>
<evidence type="ECO:0000259" key="10">
    <source>
        <dbReference type="Pfam" id="PF00696"/>
    </source>
</evidence>
<dbReference type="InterPro" id="IPR037528">
    <property type="entry name" value="ArgB"/>
</dbReference>
<keyword evidence="9" id="KW-0963">Cytoplasm</keyword>